<dbReference type="AlphaFoldDB" id="A0A7V8VAV8"/>
<accession>A0A7V8VAV8</accession>
<protein>
    <submittedName>
        <fullName evidence="2">Uncharacterized protein</fullName>
    </submittedName>
</protein>
<evidence type="ECO:0000313" key="3">
    <source>
        <dbReference type="Proteomes" id="UP000542342"/>
    </source>
</evidence>
<proteinExistence type="predicted"/>
<dbReference type="EMBL" id="JACEFB010000001">
    <property type="protein sequence ID" value="MBA2224673.1"/>
    <property type="molecule type" value="Genomic_DNA"/>
</dbReference>
<comment type="caution">
    <text evidence="2">The sequence shown here is derived from an EMBL/GenBank/DDBJ whole genome shotgun (WGS) entry which is preliminary data.</text>
</comment>
<dbReference type="RefSeq" id="WP_194536107.1">
    <property type="nucleotide sequence ID" value="NZ_JACEFB010000001.1"/>
</dbReference>
<evidence type="ECO:0000313" key="2">
    <source>
        <dbReference type="EMBL" id="MBA2224675.1"/>
    </source>
</evidence>
<name>A0A7V8VAV8_9BACT</name>
<gene>
    <name evidence="1" type="ORF">H0921_00685</name>
    <name evidence="2" type="ORF">H0921_00695</name>
</gene>
<dbReference type="EMBL" id="JACEFB010000001">
    <property type="protein sequence ID" value="MBA2224675.1"/>
    <property type="molecule type" value="Genomic_DNA"/>
</dbReference>
<keyword evidence="3" id="KW-1185">Reference proteome</keyword>
<sequence>MKHAIYVEEAEGQNRSVVLIEADDPRMALHAAADRIIAVYAGMPQNSGVPYGKREENWTGYPHPALIVTAYGGDLERLTACTLWEELSD</sequence>
<dbReference type="Proteomes" id="UP000542342">
    <property type="component" value="Unassembled WGS sequence"/>
</dbReference>
<evidence type="ECO:0000313" key="1">
    <source>
        <dbReference type="EMBL" id="MBA2224673.1"/>
    </source>
</evidence>
<organism evidence="2 3">
    <name type="scientific">Thermogemmata fonticola</name>
    <dbReference type="NCBI Taxonomy" id="2755323"/>
    <lineage>
        <taxon>Bacteria</taxon>
        <taxon>Pseudomonadati</taxon>
        <taxon>Planctomycetota</taxon>
        <taxon>Planctomycetia</taxon>
        <taxon>Gemmatales</taxon>
        <taxon>Gemmataceae</taxon>
        <taxon>Thermogemmata</taxon>
    </lineage>
</organism>
<reference evidence="2 3" key="1">
    <citation type="submission" date="2020-07" db="EMBL/GenBank/DDBJ databases">
        <title>Thermogemmata thermophila gen. nov., sp. nov., a novel moderate thermophilic planctomycete from a Kamchatka hot spring.</title>
        <authorList>
            <person name="Elcheninov A.G."/>
            <person name="Podosokorskaya O.A."/>
            <person name="Kovaleva O.L."/>
            <person name="Novikov A."/>
            <person name="Bonch-Osmolovskaya E.A."/>
            <person name="Toshchakov S.V."/>
            <person name="Kublanov I.V."/>
        </authorList>
    </citation>
    <scope>NUCLEOTIDE SEQUENCE [LARGE SCALE GENOMIC DNA]</scope>
    <source>
        <strain evidence="2 3">2918</strain>
    </source>
</reference>